<dbReference type="InterPro" id="IPR032675">
    <property type="entry name" value="LRR_dom_sf"/>
</dbReference>
<dbReference type="Gene3D" id="3.80.10.10">
    <property type="entry name" value="Ribonuclease Inhibitor"/>
    <property type="match status" value="1"/>
</dbReference>
<protein>
    <submittedName>
        <fullName evidence="2">Uncharacterized protein</fullName>
    </submittedName>
</protein>
<dbReference type="OrthoDB" id="3945550at2759"/>
<reference evidence="2" key="1">
    <citation type="submission" date="2022-12" db="EMBL/GenBank/DDBJ databases">
        <authorList>
            <person name="Petersen C."/>
        </authorList>
    </citation>
    <scope>NUCLEOTIDE SEQUENCE</scope>
    <source>
        <strain evidence="2">IBT 29677</strain>
    </source>
</reference>
<reference evidence="2" key="2">
    <citation type="journal article" date="2023" name="IMA Fungus">
        <title>Comparative genomic study of the Penicillium genus elucidates a diverse pangenome and 15 lateral gene transfer events.</title>
        <authorList>
            <person name="Petersen C."/>
            <person name="Sorensen T."/>
            <person name="Nielsen M.R."/>
            <person name="Sondergaard T.E."/>
            <person name="Sorensen J.L."/>
            <person name="Fitzpatrick D.A."/>
            <person name="Frisvad J.C."/>
            <person name="Nielsen K.L."/>
        </authorList>
    </citation>
    <scope>NUCLEOTIDE SEQUENCE</scope>
    <source>
        <strain evidence="2">IBT 29677</strain>
    </source>
</reference>
<evidence type="ECO:0000313" key="3">
    <source>
        <dbReference type="Proteomes" id="UP001147747"/>
    </source>
</evidence>
<dbReference type="EMBL" id="JAPZBU010000009">
    <property type="protein sequence ID" value="KAJ5388444.1"/>
    <property type="molecule type" value="Genomic_DNA"/>
</dbReference>
<feature type="region of interest" description="Disordered" evidence="1">
    <location>
        <begin position="296"/>
        <end position="318"/>
    </location>
</feature>
<name>A0A9X0B516_9EURO</name>
<dbReference type="GeneID" id="81374602"/>
<evidence type="ECO:0000313" key="2">
    <source>
        <dbReference type="EMBL" id="KAJ5388444.1"/>
    </source>
</evidence>
<comment type="caution">
    <text evidence="2">The sequence shown here is derived from an EMBL/GenBank/DDBJ whole genome shotgun (WGS) entry which is preliminary data.</text>
</comment>
<dbReference type="Proteomes" id="UP001147747">
    <property type="component" value="Unassembled WGS sequence"/>
</dbReference>
<organism evidence="2 3">
    <name type="scientific">Penicillium cosmopolitanum</name>
    <dbReference type="NCBI Taxonomy" id="1131564"/>
    <lineage>
        <taxon>Eukaryota</taxon>
        <taxon>Fungi</taxon>
        <taxon>Dikarya</taxon>
        <taxon>Ascomycota</taxon>
        <taxon>Pezizomycotina</taxon>
        <taxon>Eurotiomycetes</taxon>
        <taxon>Eurotiomycetidae</taxon>
        <taxon>Eurotiales</taxon>
        <taxon>Aspergillaceae</taxon>
        <taxon>Penicillium</taxon>
    </lineage>
</organism>
<sequence>MEFLFQSLKTLHLNIAGSRSKEFYDDASKFLRSLPPLTELEVTGWHLRIGIESLLSVHGSHLRKFTLRKPATWQTLSEHQIRQISRKCPLLEDLGVTIDGAQSHTEKAEIYAALGSMQNLKYLDLTYEVGFMGLPMIPREETTLSTGTERPGSQHHELPSYSSFDEFENKFCEGACDESFRLRNGHVQKMMVDGIMDERLACEVFQAILDAKTQNSPVLKDLIIKVIGAHVRKDLIDIVHLLSSDWRVIYETDFRRRGKLIAKEIESGRGDIGGRNRNLPLWLEPIFYRIFPAAKPKGPPRKLSKKLAAKRDKEKSQATPMWRRYIHSFPAASATEN</sequence>
<gene>
    <name evidence="2" type="ORF">N7509_010985</name>
</gene>
<keyword evidence="3" id="KW-1185">Reference proteome</keyword>
<accession>A0A9X0B516</accession>
<proteinExistence type="predicted"/>
<evidence type="ECO:0000256" key="1">
    <source>
        <dbReference type="SAM" id="MobiDB-lite"/>
    </source>
</evidence>
<dbReference type="AlphaFoldDB" id="A0A9X0B516"/>
<feature type="compositionally biased region" description="Basic residues" evidence="1">
    <location>
        <begin position="298"/>
        <end position="308"/>
    </location>
</feature>
<dbReference type="RefSeq" id="XP_056486242.1">
    <property type="nucleotide sequence ID" value="XM_056635622.1"/>
</dbReference>